<reference evidence="2 3" key="1">
    <citation type="submission" date="2023-09" db="EMBL/GenBank/DDBJ databases">
        <authorList>
            <person name="Rey-Velasco X."/>
        </authorList>
    </citation>
    <scope>NUCLEOTIDE SEQUENCE [LARGE SCALE GENOMIC DNA]</scope>
    <source>
        <strain evidence="2 3">F394</strain>
    </source>
</reference>
<evidence type="ECO:0000313" key="3">
    <source>
        <dbReference type="Proteomes" id="UP001267426"/>
    </source>
</evidence>
<name>A0ABU3BSR8_9BACT</name>
<comment type="caution">
    <text evidence="2">The sequence shown here is derived from an EMBL/GenBank/DDBJ whole genome shotgun (WGS) entry which is preliminary data.</text>
</comment>
<dbReference type="GO" id="GO:0016757">
    <property type="term" value="F:glycosyltransferase activity"/>
    <property type="evidence" value="ECO:0007669"/>
    <property type="project" value="UniProtKB-KW"/>
</dbReference>
<dbReference type="Pfam" id="PF00156">
    <property type="entry name" value="Pribosyltran"/>
    <property type="match status" value="1"/>
</dbReference>
<organism evidence="2 3">
    <name type="scientific">Rubrivirga litoralis</name>
    <dbReference type="NCBI Taxonomy" id="3075598"/>
    <lineage>
        <taxon>Bacteria</taxon>
        <taxon>Pseudomonadati</taxon>
        <taxon>Rhodothermota</taxon>
        <taxon>Rhodothermia</taxon>
        <taxon>Rhodothermales</taxon>
        <taxon>Rubricoccaceae</taxon>
        <taxon>Rubrivirga</taxon>
    </lineage>
</organism>
<proteinExistence type="predicted"/>
<dbReference type="SUPFAM" id="SSF53271">
    <property type="entry name" value="PRTase-like"/>
    <property type="match status" value="1"/>
</dbReference>
<protein>
    <submittedName>
        <fullName evidence="2">Phosphoribosyltransferase family protein</fullName>
    </submittedName>
</protein>
<dbReference type="CDD" id="cd06223">
    <property type="entry name" value="PRTases_typeI"/>
    <property type="match status" value="1"/>
</dbReference>
<dbReference type="EMBL" id="JAVRHT010000023">
    <property type="protein sequence ID" value="MDT0632211.1"/>
    <property type="molecule type" value="Genomic_DNA"/>
</dbReference>
<accession>A0ABU3BSR8</accession>
<sequence length="344" mass="38690">MNYRSIAQLSDRVLAWSRSLPRDIDLVVGIPRSGLLVANLIAVYRNIPLAELDGFLDGRVLATGYTKAGTLSSKGAEGEGERRFLDVPRKVLVVDDSVGSGRTLERVRARIEAAGLSHEVTYGAVYVAPDQEDSVDTYAEVLHFPRAFEWNVLNHKAIMHRAALDIDGVLCHDPQKSENDDGERYREFIRTARPLFIPDRKVGWLVTSRLERYRAETEAWLREHGVTYDELVMMPYPDRDTRMRMNTYGAHKAQVYRESGALLFIESELRQAVEIAELSGKDVLCIDTMQMVRPGGIPAARPAQALAPQNPKGLARRVAHQVLPEPAKSALRKARRNVRRAARR</sequence>
<evidence type="ECO:0000259" key="1">
    <source>
        <dbReference type="Pfam" id="PF00156"/>
    </source>
</evidence>
<dbReference type="Gene3D" id="3.40.50.1000">
    <property type="entry name" value="HAD superfamily/HAD-like"/>
    <property type="match status" value="1"/>
</dbReference>
<dbReference type="InterPro" id="IPR029057">
    <property type="entry name" value="PRTase-like"/>
</dbReference>
<keyword evidence="2" id="KW-0328">Glycosyltransferase</keyword>
<dbReference type="Proteomes" id="UP001267426">
    <property type="component" value="Unassembled WGS sequence"/>
</dbReference>
<keyword evidence="3" id="KW-1185">Reference proteome</keyword>
<dbReference type="Gene3D" id="3.40.50.2020">
    <property type="match status" value="1"/>
</dbReference>
<gene>
    <name evidence="2" type="ORF">RM540_10685</name>
</gene>
<dbReference type="InterPro" id="IPR000836">
    <property type="entry name" value="PRTase_dom"/>
</dbReference>
<keyword evidence="2" id="KW-0808">Transferase</keyword>
<dbReference type="RefSeq" id="WP_311663907.1">
    <property type="nucleotide sequence ID" value="NZ_JAVRHT010000023.1"/>
</dbReference>
<dbReference type="InterPro" id="IPR023214">
    <property type="entry name" value="HAD_sf"/>
</dbReference>
<evidence type="ECO:0000313" key="2">
    <source>
        <dbReference type="EMBL" id="MDT0632211.1"/>
    </source>
</evidence>
<feature type="domain" description="Phosphoribosyltransferase" evidence="1">
    <location>
        <begin position="6"/>
        <end position="140"/>
    </location>
</feature>